<keyword evidence="3" id="KW-1185">Reference proteome</keyword>
<evidence type="ECO:0000313" key="3">
    <source>
        <dbReference type="Proteomes" id="UP000095192"/>
    </source>
</evidence>
<evidence type="ECO:0000313" key="2">
    <source>
        <dbReference type="EMBL" id="OEH80601.1"/>
    </source>
</evidence>
<keyword evidence="1" id="KW-0472">Membrane</keyword>
<sequence>MAAAADLLASLACSSRRRSAGTLCALHMMMFRLIMMGFTLLSRRLHGPSEGLEWALRRKGIDRASHKRDGDDVHDVLHTVNVDTAEAQASDQLQDYWRDLEAFLR</sequence>
<dbReference type="EMBL" id="JROU02000032">
    <property type="protein sequence ID" value="OEH80601.1"/>
    <property type="molecule type" value="Genomic_DNA"/>
</dbReference>
<dbReference type="Proteomes" id="UP000095192">
    <property type="component" value="Unassembled WGS sequence"/>
</dbReference>
<organism evidence="2 3">
    <name type="scientific">Cyclospora cayetanensis</name>
    <dbReference type="NCBI Taxonomy" id="88456"/>
    <lineage>
        <taxon>Eukaryota</taxon>
        <taxon>Sar</taxon>
        <taxon>Alveolata</taxon>
        <taxon>Apicomplexa</taxon>
        <taxon>Conoidasida</taxon>
        <taxon>Coccidia</taxon>
        <taxon>Eucoccidiorida</taxon>
        <taxon>Eimeriorina</taxon>
        <taxon>Eimeriidae</taxon>
        <taxon>Cyclospora</taxon>
    </lineage>
</organism>
<protein>
    <submittedName>
        <fullName evidence="2">Uncharacterized protein</fullName>
    </submittedName>
</protein>
<accession>A0A1D3DAZ3</accession>
<dbReference type="InParanoid" id="A0A1D3DAZ3"/>
<dbReference type="AlphaFoldDB" id="A0A1D3DAZ3"/>
<gene>
    <name evidence="2" type="ORF">cyc_05742</name>
</gene>
<dbReference type="VEuPathDB" id="ToxoDB:cyc_05742"/>
<evidence type="ECO:0000256" key="1">
    <source>
        <dbReference type="SAM" id="Phobius"/>
    </source>
</evidence>
<keyword evidence="1" id="KW-1133">Transmembrane helix</keyword>
<comment type="caution">
    <text evidence="2">The sequence shown here is derived from an EMBL/GenBank/DDBJ whole genome shotgun (WGS) entry which is preliminary data.</text>
</comment>
<feature type="transmembrane region" description="Helical" evidence="1">
    <location>
        <begin position="20"/>
        <end position="41"/>
    </location>
</feature>
<name>A0A1D3DAZ3_9EIME</name>
<reference evidence="2 3" key="1">
    <citation type="journal article" date="2016" name="BMC Genomics">
        <title>Comparative genomics reveals Cyclospora cayetanensis possesses coccidia-like metabolism and invasion components but unique surface antigens.</title>
        <authorList>
            <person name="Liu S."/>
            <person name="Wang L."/>
            <person name="Zheng H."/>
            <person name="Xu Z."/>
            <person name="Roellig D.M."/>
            <person name="Li N."/>
            <person name="Frace M.A."/>
            <person name="Tang K."/>
            <person name="Arrowood M.J."/>
            <person name="Moss D.M."/>
            <person name="Zhang L."/>
            <person name="Feng Y."/>
            <person name="Xiao L."/>
        </authorList>
    </citation>
    <scope>NUCLEOTIDE SEQUENCE [LARGE SCALE GENOMIC DNA]</scope>
    <source>
        <strain evidence="2 3">CHN_HEN01</strain>
    </source>
</reference>
<proteinExistence type="predicted"/>
<keyword evidence="1" id="KW-0812">Transmembrane</keyword>